<dbReference type="AlphaFoldDB" id="A0A074ZP27"/>
<sequence length="791" mass="90096">MCWLLSTMYTTNHFEDPTGNVAFKKRPAAEGRWMEQLTTGDPLRLFAPDPTKFFHYYMGLGGVYNLISTKLCIQDIWSFGKQRYPLDVLAKGLMFKREGEAITLYPTKPVQLMIIDREIPNLPAPVSPILISEVGAHGTLLREAFVTSLPPEESIPENYYVETKMAITGKQKLLFVQPIWREWRHRDHHKDVLLGIVQNRTVIDQLPTNTKYDGWRRSLRQWLANGQRPFADFVRIGSPYTKGDIILMKRTDTFDVEKVYSQLVLGENSAVVGFIHGNGDDNLTQLLARLETEYAGNAIWTHEQDIDLRIMIRTIGARGNPTHRKAVRFIHATQCHLPYLSLSKNPHTDTVAYNCNVILLHQLGENRTTIDGLYYSSLDVAPGMRPSSITAGVNETFYVHTYGEYVAPCYFRQRHPWDVLAKGLMSKRKGEVITMHPTKPAQLIIIGRENPNQPAPFALILMSEVEAFGTLLREVFVTSMSPEGPIPENYYMETKMAITGKQKLLFVQPIWREWRHRDHHKDVLLGIVQNRTVIDQLPTNTKYDGWRRSLRQWLANGQRPFADFVRIGSPYTKGDIILMKRTDTFDVEKVYSQLVLGENSAVVGFIHGNGDDNLTQLLARLETEYAGNAIWTHEQDIDLRIMIRTIGARGNPTHRKAVRFIHATQCHLPYLSLSKNPHIDTVAYNCNVILLHQLGENRTTIDGLYYSSLDVAPGMRPSSITVSIRAPDSLTQPSRPSRDRVLHGQYLKPEISHVMTNMFVLTAKRLELNTTPAYCHHCKTAQCASLNVRSA</sequence>
<keyword evidence="2" id="KW-1185">Reference proteome</keyword>
<reference evidence="1 2" key="1">
    <citation type="submission" date="2013-11" db="EMBL/GenBank/DDBJ databases">
        <title>Opisthorchis viverrini - life in the bile duct.</title>
        <authorList>
            <person name="Young N.D."/>
            <person name="Nagarajan N."/>
            <person name="Lin S.J."/>
            <person name="Korhonen P.K."/>
            <person name="Jex A.R."/>
            <person name="Hall R.S."/>
            <person name="Safavi-Hemami H."/>
            <person name="Kaewkong W."/>
            <person name="Bertrand D."/>
            <person name="Gao S."/>
            <person name="Seet Q."/>
            <person name="Wongkham S."/>
            <person name="Teh B.T."/>
            <person name="Wongkham C."/>
            <person name="Intapan P.M."/>
            <person name="Maleewong W."/>
            <person name="Yang X."/>
            <person name="Hu M."/>
            <person name="Wang Z."/>
            <person name="Hofmann A."/>
            <person name="Sternberg P.W."/>
            <person name="Tan P."/>
            <person name="Wang J."/>
            <person name="Gasser R.B."/>
        </authorList>
    </citation>
    <scope>NUCLEOTIDE SEQUENCE [LARGE SCALE GENOMIC DNA]</scope>
</reference>
<dbReference type="RefSeq" id="XP_009167413.1">
    <property type="nucleotide sequence ID" value="XM_009169149.1"/>
</dbReference>
<dbReference type="CTD" id="20318592"/>
<name>A0A074ZP27_OPIVI</name>
<organism evidence="1 2">
    <name type="scientific">Opisthorchis viverrini</name>
    <name type="common">Southeast Asian liver fluke</name>
    <dbReference type="NCBI Taxonomy" id="6198"/>
    <lineage>
        <taxon>Eukaryota</taxon>
        <taxon>Metazoa</taxon>
        <taxon>Spiralia</taxon>
        <taxon>Lophotrochozoa</taxon>
        <taxon>Platyhelminthes</taxon>
        <taxon>Trematoda</taxon>
        <taxon>Digenea</taxon>
        <taxon>Opisthorchiida</taxon>
        <taxon>Opisthorchiata</taxon>
        <taxon>Opisthorchiidae</taxon>
        <taxon>Opisthorchis</taxon>
    </lineage>
</organism>
<dbReference type="OrthoDB" id="10260387at2759"/>
<dbReference type="KEGG" id="ovi:T265_04410"/>
<dbReference type="Proteomes" id="UP000054324">
    <property type="component" value="Unassembled WGS sequence"/>
</dbReference>
<evidence type="ECO:0000313" key="2">
    <source>
        <dbReference type="Proteomes" id="UP000054324"/>
    </source>
</evidence>
<dbReference type="EMBL" id="KL596690">
    <property type="protein sequence ID" value="KER28871.1"/>
    <property type="molecule type" value="Genomic_DNA"/>
</dbReference>
<accession>A0A074ZP27</accession>
<gene>
    <name evidence="1" type="ORF">T265_04410</name>
</gene>
<protein>
    <submittedName>
        <fullName evidence="1">Uncharacterized protein</fullName>
    </submittedName>
</protein>
<proteinExistence type="predicted"/>
<evidence type="ECO:0000313" key="1">
    <source>
        <dbReference type="EMBL" id="KER28871.1"/>
    </source>
</evidence>
<dbReference type="GeneID" id="20318592"/>